<organism evidence="13">
    <name type="scientific">Davidia involucrata</name>
    <name type="common">Dove tree</name>
    <dbReference type="NCBI Taxonomy" id="16924"/>
    <lineage>
        <taxon>Eukaryota</taxon>
        <taxon>Viridiplantae</taxon>
        <taxon>Streptophyta</taxon>
        <taxon>Embryophyta</taxon>
        <taxon>Tracheophyta</taxon>
        <taxon>Spermatophyta</taxon>
        <taxon>Magnoliopsida</taxon>
        <taxon>eudicotyledons</taxon>
        <taxon>Gunneridae</taxon>
        <taxon>Pentapetalae</taxon>
        <taxon>asterids</taxon>
        <taxon>Cornales</taxon>
        <taxon>Nyssaceae</taxon>
        <taxon>Davidia</taxon>
    </lineage>
</organism>
<dbReference type="EC" id="2.3.2.27" evidence="4"/>
<evidence type="ECO:0000256" key="10">
    <source>
        <dbReference type="SAM" id="Phobius"/>
    </source>
</evidence>
<feature type="transmembrane region" description="Helical" evidence="10">
    <location>
        <begin position="684"/>
        <end position="708"/>
    </location>
</feature>
<dbReference type="Pfam" id="PF11145">
    <property type="entry name" value="DUF2921"/>
    <property type="match status" value="1"/>
</dbReference>
<reference evidence="13" key="1">
    <citation type="submission" date="2019-08" db="EMBL/GenBank/DDBJ databases">
        <title>Reference gene set and small RNA set construction with multiple tissues from Davidia involucrata Baill.</title>
        <authorList>
            <person name="Yang H."/>
            <person name="Zhou C."/>
            <person name="Li G."/>
            <person name="Wang J."/>
            <person name="Gao P."/>
            <person name="Wang M."/>
            <person name="Wang R."/>
            <person name="Zhao Y."/>
        </authorList>
    </citation>
    <scope>NUCLEOTIDE SEQUENCE</scope>
    <source>
        <tissue evidence="13">Mixed with DoveR01_LX</tissue>
    </source>
</reference>
<feature type="domain" description="DUF2921" evidence="12">
    <location>
        <begin position="460"/>
        <end position="628"/>
    </location>
</feature>
<dbReference type="InterPro" id="IPR021319">
    <property type="entry name" value="DUF2921"/>
</dbReference>
<evidence type="ECO:0000256" key="3">
    <source>
        <dbReference type="ARBA" id="ARBA00004906"/>
    </source>
</evidence>
<dbReference type="PANTHER" id="PTHR33389">
    <property type="entry name" value="FAMILY PROTEIN, PUTATIVE (DUF2921)-RELATED"/>
    <property type="match status" value="1"/>
</dbReference>
<feature type="domain" description="DUF2921" evidence="12">
    <location>
        <begin position="60"/>
        <end position="238"/>
    </location>
</feature>
<dbReference type="AlphaFoldDB" id="A0A5B6Z5T6"/>
<evidence type="ECO:0000256" key="5">
    <source>
        <dbReference type="ARBA" id="ARBA00022679"/>
    </source>
</evidence>
<evidence type="ECO:0000259" key="12">
    <source>
        <dbReference type="Pfam" id="PF25333"/>
    </source>
</evidence>
<evidence type="ECO:0000256" key="6">
    <source>
        <dbReference type="ARBA" id="ARBA00022692"/>
    </source>
</evidence>
<evidence type="ECO:0000259" key="11">
    <source>
        <dbReference type="Pfam" id="PF11145"/>
    </source>
</evidence>
<keyword evidence="8 10" id="KW-1133">Transmembrane helix</keyword>
<name>A0A5B6Z5T6_DAVIN</name>
<evidence type="ECO:0000256" key="2">
    <source>
        <dbReference type="ARBA" id="ARBA00004127"/>
    </source>
</evidence>
<dbReference type="PANTHER" id="PTHR33389:SF22">
    <property type="entry name" value="FAMILY PROTEIN, PUTATIVE (DUF2921)-RELATED"/>
    <property type="match status" value="1"/>
</dbReference>
<feature type="domain" description="DUF2921" evidence="12">
    <location>
        <begin position="299"/>
        <end position="424"/>
    </location>
</feature>
<evidence type="ECO:0000256" key="8">
    <source>
        <dbReference type="ARBA" id="ARBA00022989"/>
    </source>
</evidence>
<keyword evidence="6 10" id="KW-0812">Transmembrane</keyword>
<proteinExistence type="predicted"/>
<protein>
    <recommendedName>
        <fullName evidence="4">RING-type E3 ubiquitin transferase</fullName>
        <ecNumber evidence="4">2.3.2.27</ecNumber>
    </recommendedName>
</protein>
<dbReference type="EMBL" id="GHES01008639">
    <property type="protein sequence ID" value="MPA39198.1"/>
    <property type="molecule type" value="Transcribed_RNA"/>
</dbReference>
<keyword evidence="9 10" id="KW-0472">Membrane</keyword>
<evidence type="ECO:0000256" key="4">
    <source>
        <dbReference type="ARBA" id="ARBA00012483"/>
    </source>
</evidence>
<comment type="catalytic activity">
    <reaction evidence="1">
        <text>S-ubiquitinyl-[E2 ubiquitin-conjugating enzyme]-L-cysteine + [acceptor protein]-L-lysine = [E2 ubiquitin-conjugating enzyme]-L-cysteine + N(6)-ubiquitinyl-[acceptor protein]-L-lysine.</text>
        <dbReference type="EC" id="2.3.2.27"/>
    </reaction>
</comment>
<dbReference type="GO" id="GO:0061630">
    <property type="term" value="F:ubiquitin protein ligase activity"/>
    <property type="evidence" value="ECO:0007669"/>
    <property type="project" value="UniProtKB-EC"/>
</dbReference>
<dbReference type="GO" id="GO:0012505">
    <property type="term" value="C:endomembrane system"/>
    <property type="evidence" value="ECO:0007669"/>
    <property type="project" value="UniProtKB-SubCell"/>
</dbReference>
<keyword evidence="5" id="KW-0808">Transferase</keyword>
<sequence>MEGNSASPSPPLTKSRVRIKVYPSQTHKFPPTPLIIIFFFFTLNISTTTSIPSRFSQIPYAKHCNDVVPESAPTATNHGDHAPLQLYNTYFTGGEKILGQQSPQLSRNSRKSVSFRTRNIYQTEANGVLKLDAIISFRGSRILGFPRNSTHRRLRLVHYRPPRIPVRRQEATFWLYGFWSSNLGKLCMVGSGSSYLGSANVVLKLNYPNASTIITSLVNGTLESLDTSDSLNYFQPISMLGISLMSYKYTLIDAENENDGFSVYDDMENASLGLKFNSVCSLIRLAGKFELEYRNDCDTVNCNPLGGGTRILPGYMSFNEIECLDYGRARYLFEFSNSSYNGKHLPFDPNTKLVAEGAWDWKKKRLALVACRISNMTVKALVGDCSIRLSLSFPTTLSLRNRSTIVGQMWSNTSMNDSGYFGRIAFQSSENGDTRLEGLKYEYTEIDNARRTCMKKMTVKGKGGTYPDAYSSNMRFDMTVRNIKGQIAWGYSSPLSVGDKIYKALVTFASSAESAIQVNNSHGRVLNISYVMSYAPPPDFKLDGDVSSTKSVDISAEGIYDAETGMLCMIGCRHLGSLNKKLQKNNSLDCEILVNVQYSPLNAKDGSHVKGTIESTRGKADPFYFERVEVLSSSIYTRQAKESIQRMDLEITMVIISNTLACIFVGLQLFYVKNHPQVLPFISVVMLIVLTLAHMIPLVLNFEALFLANRNRQNIILDSGGWLEVNEVLVRVITMIAFLLQFRFLQLTWSARLADGSQRNLWLSDKKVLYLSLPLYVGGSLIAWFVHQQKYSHKSTLLRARHFGYQPQSIWGDFKSYAGLVLDGFLFPQIVFNVFSDLRERALAPPFYVGTTVVRLLPHAYDLYRTHSSTWYFDNIYANQRMDYYSTAWDVMISCGGLLCVALIYLQQRFGGRCFLPKRYRESSVYEKVPVVSSE</sequence>
<dbReference type="Pfam" id="PF25333">
    <property type="entry name" value="DUF2921_N"/>
    <property type="match status" value="3"/>
</dbReference>
<feature type="domain" description="SWEET-like" evidence="11">
    <location>
        <begin position="639"/>
        <end position="919"/>
    </location>
</feature>
<dbReference type="InterPro" id="IPR057425">
    <property type="entry name" value="DUF2921_N"/>
</dbReference>
<gene>
    <name evidence="13" type="ORF">Din_008639</name>
</gene>
<evidence type="ECO:0000256" key="9">
    <source>
        <dbReference type="ARBA" id="ARBA00023136"/>
    </source>
</evidence>
<keyword evidence="7" id="KW-0833">Ubl conjugation pathway</keyword>
<comment type="subcellular location">
    <subcellularLocation>
        <location evidence="2">Endomembrane system</location>
        <topology evidence="2">Multi-pass membrane protein</topology>
    </subcellularLocation>
</comment>
<feature type="transmembrane region" description="Helical" evidence="10">
    <location>
        <begin position="728"/>
        <end position="747"/>
    </location>
</feature>
<evidence type="ECO:0000256" key="7">
    <source>
        <dbReference type="ARBA" id="ARBA00022786"/>
    </source>
</evidence>
<feature type="transmembrane region" description="Helical" evidence="10">
    <location>
        <begin position="884"/>
        <end position="906"/>
    </location>
</feature>
<evidence type="ECO:0000256" key="1">
    <source>
        <dbReference type="ARBA" id="ARBA00000900"/>
    </source>
</evidence>
<evidence type="ECO:0000313" key="13">
    <source>
        <dbReference type="EMBL" id="MPA39198.1"/>
    </source>
</evidence>
<feature type="transmembrane region" description="Helical" evidence="10">
    <location>
        <begin position="768"/>
        <end position="787"/>
    </location>
</feature>
<accession>A0A5B6Z5T6</accession>
<comment type="pathway">
    <text evidence="3">Protein modification; protein ubiquitination.</text>
</comment>
<feature type="transmembrane region" description="Helical" evidence="10">
    <location>
        <begin position="651"/>
        <end position="672"/>
    </location>
</feature>